<feature type="transmembrane region" description="Helical" evidence="1">
    <location>
        <begin position="321"/>
        <end position="343"/>
    </location>
</feature>
<dbReference type="GeneID" id="65075343"/>
<organism evidence="2 4">
    <name type="scientific">Pseudomonas congelans</name>
    <dbReference type="NCBI Taxonomy" id="200452"/>
    <lineage>
        <taxon>Bacteria</taxon>
        <taxon>Pseudomonadati</taxon>
        <taxon>Pseudomonadota</taxon>
        <taxon>Gammaproteobacteria</taxon>
        <taxon>Pseudomonadales</taxon>
        <taxon>Pseudomonadaceae</taxon>
        <taxon>Pseudomonas</taxon>
    </lineage>
</organism>
<feature type="transmembrane region" description="Helical" evidence="1">
    <location>
        <begin position="298"/>
        <end position="315"/>
    </location>
</feature>
<dbReference type="InterPro" id="IPR025686">
    <property type="entry name" value="Glucos_trans_II"/>
</dbReference>
<proteinExistence type="predicted"/>
<feature type="transmembrane region" description="Helical" evidence="1">
    <location>
        <begin position="154"/>
        <end position="174"/>
    </location>
</feature>
<keyword evidence="5" id="KW-1185">Reference proteome</keyword>
<dbReference type="GO" id="GO:0016740">
    <property type="term" value="F:transferase activity"/>
    <property type="evidence" value="ECO:0007669"/>
    <property type="project" value="UniProtKB-KW"/>
</dbReference>
<keyword evidence="1" id="KW-1133">Transmembrane helix</keyword>
<feature type="transmembrane region" description="Helical" evidence="1">
    <location>
        <begin position="269"/>
        <end position="286"/>
    </location>
</feature>
<dbReference type="AlphaFoldDB" id="A0A0P9MH44"/>
<dbReference type="RefSeq" id="WP_054992431.1">
    <property type="nucleotide sequence ID" value="NZ_FNJH01000002.1"/>
</dbReference>
<feature type="transmembrane region" description="Helical" evidence="1">
    <location>
        <begin position="355"/>
        <end position="382"/>
    </location>
</feature>
<feature type="transmembrane region" description="Helical" evidence="1">
    <location>
        <begin position="497"/>
        <end position="517"/>
    </location>
</feature>
<reference evidence="2 4" key="1">
    <citation type="submission" date="2015-09" db="EMBL/GenBank/DDBJ databases">
        <title>Genome announcement of multiple Pseudomonas syringae strains.</title>
        <authorList>
            <person name="Thakur S."/>
            <person name="Wang P.W."/>
            <person name="Gong Y."/>
            <person name="Weir B.S."/>
            <person name="Guttman D.S."/>
        </authorList>
    </citation>
    <scope>NUCLEOTIDE SEQUENCE [LARGE SCALE GENOMIC DNA]</scope>
    <source>
        <strain evidence="2 4">ICMP19117</strain>
    </source>
</reference>
<evidence type="ECO:0000313" key="4">
    <source>
        <dbReference type="Proteomes" id="UP000050411"/>
    </source>
</evidence>
<feature type="transmembrane region" description="Helical" evidence="1">
    <location>
        <begin position="210"/>
        <end position="232"/>
    </location>
</feature>
<protein>
    <submittedName>
        <fullName evidence="3">Glucosyl transferase GtrII</fullName>
    </submittedName>
</protein>
<keyword evidence="1" id="KW-0812">Transmembrane</keyword>
<name>A0A0P9MH44_9PSED</name>
<keyword evidence="3" id="KW-0808">Transferase</keyword>
<evidence type="ECO:0000313" key="2">
    <source>
        <dbReference type="EMBL" id="KPW87823.1"/>
    </source>
</evidence>
<feature type="transmembrane region" description="Helical" evidence="1">
    <location>
        <begin position="529"/>
        <end position="562"/>
    </location>
</feature>
<evidence type="ECO:0000256" key="1">
    <source>
        <dbReference type="SAM" id="Phobius"/>
    </source>
</evidence>
<dbReference type="Proteomes" id="UP000183042">
    <property type="component" value="Unassembled WGS sequence"/>
</dbReference>
<dbReference type="Pfam" id="PF14264">
    <property type="entry name" value="Glucos_trans_II"/>
    <property type="match status" value="1"/>
</dbReference>
<reference evidence="3 5" key="2">
    <citation type="submission" date="2016-10" db="EMBL/GenBank/DDBJ databases">
        <authorList>
            <person name="Varghese N."/>
            <person name="Submissions S."/>
        </authorList>
    </citation>
    <scope>NUCLEOTIDE SEQUENCE [LARGE SCALE GENOMIC DNA]</scope>
    <source>
        <strain evidence="3 5">DSM 14939</strain>
    </source>
</reference>
<dbReference type="EMBL" id="FNJH01000002">
    <property type="protein sequence ID" value="SDP08181.1"/>
    <property type="molecule type" value="Genomic_DNA"/>
</dbReference>
<comment type="caution">
    <text evidence="2">The sequence shown here is derived from an EMBL/GenBank/DDBJ whole genome shotgun (WGS) entry which is preliminary data.</text>
</comment>
<gene>
    <name evidence="2" type="ORF">ALO92_03334</name>
    <name evidence="3" type="ORF">SAMN05216596_102816</name>
</gene>
<feature type="transmembrane region" description="Helical" evidence="1">
    <location>
        <begin position="402"/>
        <end position="419"/>
    </location>
</feature>
<evidence type="ECO:0000313" key="3">
    <source>
        <dbReference type="EMBL" id="SDP08181.1"/>
    </source>
</evidence>
<dbReference type="Proteomes" id="UP000050411">
    <property type="component" value="Unassembled WGS sequence"/>
</dbReference>
<sequence length="702" mass="77850">MLNNKINAVLLKTFIFLLLTGCIWLSPLCTPTLEFTVTSDTASQSQLYTSSNAIFSETGSETQPLTVGKNDLRFSLLNAASPARWDPTQSAADIKVSGIRVTVAGIRVPGTRIDIQPLNQITSVTKAPDEYALSMAADANDPQVLVQFDDSNIALARLVICMTLSCFIFLLVTGGKIADRVQNKYALGINRKILDLKTHIAKQQFSKKEFFILLFLSTLLNSYFITNLSLSIDDEMGALRTNPEVWISQGRWAVYLIERFLLPLPAIPFLPYLILDVALTLSYMLMTRIHGGVPSWKSYLTFPVFCSFPTWWLISEFSSNVPAVAIGLFLTVLSASISTPVDTVKNNKNSKFKTLAICSMLAIAIASYQSLILLYLTMGLGIMLTRTLSTPQSMNYWVLRNGVRYLFLAAGGMAIYYLLNKIFQDISGSYSAYLNNFLNLDRIIENPLSAFRQIVSEAGRVYFGSPYYFGASIGLAPLILLVSTLTTLNTAAAKNKLITIFIWLLVLATPFLLHVLAGANGVPMRTMISLAYVAWLMTFVLLTTAQGFSAAVCAPLVIVYSMQLLNLNSQYIASATLTQKHDELLAADIYRKIGEIDKDFSADSPVKIDFYGHKKFETIYAKAWTSTMQASFFDWDNGNISRILSYLKIQGYPNLYAADDNTRKTLKPVFMSMPAWPAPGSVIKINDTYLVKLGNEADPAHY</sequence>
<feature type="transmembrane region" description="Helical" evidence="1">
    <location>
        <begin position="467"/>
        <end position="485"/>
    </location>
</feature>
<dbReference type="EMBL" id="LJQB01000006">
    <property type="protein sequence ID" value="KPW87823.1"/>
    <property type="molecule type" value="Genomic_DNA"/>
</dbReference>
<evidence type="ECO:0000313" key="5">
    <source>
        <dbReference type="Proteomes" id="UP000183042"/>
    </source>
</evidence>
<dbReference type="PATRIC" id="fig|200452.3.peg.3983"/>
<accession>A0A0P9MH44</accession>
<keyword evidence="1" id="KW-0472">Membrane</keyword>